<keyword evidence="8" id="KW-0460">Magnesium</keyword>
<dbReference type="GO" id="GO:0006400">
    <property type="term" value="P:tRNA modification"/>
    <property type="evidence" value="ECO:0007669"/>
    <property type="project" value="TreeGrafter"/>
</dbReference>
<dbReference type="EMBL" id="UOET01000275">
    <property type="protein sequence ID" value="VAW28701.1"/>
    <property type="molecule type" value="Genomic_DNA"/>
</dbReference>
<evidence type="ECO:0000256" key="1">
    <source>
        <dbReference type="ARBA" id="ARBA00001946"/>
    </source>
</evidence>
<accession>A0A3B0UCK7</accession>
<dbReference type="NCBIfam" id="TIGR00174">
    <property type="entry name" value="miaA"/>
    <property type="match status" value="1"/>
</dbReference>
<keyword evidence="4 10" id="KW-0808">Transferase</keyword>
<keyword evidence="5" id="KW-0819">tRNA processing</keyword>
<evidence type="ECO:0000313" key="10">
    <source>
        <dbReference type="EMBL" id="VAW28701.1"/>
    </source>
</evidence>
<keyword evidence="6" id="KW-0547">Nucleotide-binding</keyword>
<evidence type="ECO:0000256" key="3">
    <source>
        <dbReference type="ARBA" id="ARBA00012665"/>
    </source>
</evidence>
<proteinExistence type="inferred from homology"/>
<reference evidence="10" key="1">
    <citation type="submission" date="2018-06" db="EMBL/GenBank/DDBJ databases">
        <authorList>
            <person name="Zhirakovskaya E."/>
        </authorList>
    </citation>
    <scope>NUCLEOTIDE SEQUENCE</scope>
</reference>
<dbReference type="GO" id="GO:0005524">
    <property type="term" value="F:ATP binding"/>
    <property type="evidence" value="ECO:0007669"/>
    <property type="project" value="UniProtKB-KW"/>
</dbReference>
<evidence type="ECO:0000256" key="6">
    <source>
        <dbReference type="ARBA" id="ARBA00022741"/>
    </source>
</evidence>
<dbReference type="SUPFAM" id="SSF52540">
    <property type="entry name" value="P-loop containing nucleoside triphosphate hydrolases"/>
    <property type="match status" value="2"/>
</dbReference>
<comment type="catalytic activity">
    <reaction evidence="9">
        <text>adenosine(37) in tRNA + dimethylallyl diphosphate = N(6)-dimethylallyladenosine(37) in tRNA + diphosphate</text>
        <dbReference type="Rhea" id="RHEA:26482"/>
        <dbReference type="Rhea" id="RHEA-COMP:10162"/>
        <dbReference type="Rhea" id="RHEA-COMP:10375"/>
        <dbReference type="ChEBI" id="CHEBI:33019"/>
        <dbReference type="ChEBI" id="CHEBI:57623"/>
        <dbReference type="ChEBI" id="CHEBI:74411"/>
        <dbReference type="ChEBI" id="CHEBI:74415"/>
        <dbReference type="EC" id="2.5.1.75"/>
    </reaction>
</comment>
<organism evidence="10">
    <name type="scientific">hydrothermal vent metagenome</name>
    <dbReference type="NCBI Taxonomy" id="652676"/>
    <lineage>
        <taxon>unclassified sequences</taxon>
        <taxon>metagenomes</taxon>
        <taxon>ecological metagenomes</taxon>
    </lineage>
</organism>
<sequence length="316" mass="36556">FYFRRIMVKNVDMITVLGPTATGKTRLAALLADNTDGEIISADSRQVYRQMDIGTGKDMDDYMVNGKRIPSHLIDIADPGTEYNVFGFQRDFLLAYADIRKRGRMPVLCGGTGLYLEAVLNGYRLQQVPENHTLREKLKPLSDTRLAEILKRYGVLHNTSDTTNRERTLRAIEIREFEKLHPVREEFPKIDSVNIGINFPRDIVRQRITQRLKSRLENGMTEEVQRLLRGGLKPEQLIFYGLEYRYVTQCVTGKMSYDEMFSKLNTAIHQFSKRQMTWFRRMEKRGIVIHWLDGRLGEEEKLSACLEIIRGASSGE</sequence>
<evidence type="ECO:0000256" key="8">
    <source>
        <dbReference type="ARBA" id="ARBA00022842"/>
    </source>
</evidence>
<dbReference type="InterPro" id="IPR027417">
    <property type="entry name" value="P-loop_NTPase"/>
</dbReference>
<name>A0A3B0UCK7_9ZZZZ</name>
<dbReference type="GO" id="GO:0052381">
    <property type="term" value="F:tRNA dimethylallyltransferase activity"/>
    <property type="evidence" value="ECO:0007669"/>
    <property type="project" value="UniProtKB-EC"/>
</dbReference>
<dbReference type="PANTHER" id="PTHR11088">
    <property type="entry name" value="TRNA DIMETHYLALLYLTRANSFERASE"/>
    <property type="match status" value="1"/>
</dbReference>
<dbReference type="Pfam" id="PF01715">
    <property type="entry name" value="IPPT"/>
    <property type="match status" value="1"/>
</dbReference>
<dbReference type="EC" id="2.5.1.75" evidence="3"/>
<protein>
    <recommendedName>
        <fullName evidence="3">tRNA dimethylallyltransferase</fullName>
        <ecNumber evidence="3">2.5.1.75</ecNumber>
    </recommendedName>
</protein>
<dbReference type="InterPro" id="IPR039657">
    <property type="entry name" value="Dimethylallyltransferase"/>
</dbReference>
<gene>
    <name evidence="10" type="ORF">MNBD_BACTEROID07-59</name>
</gene>
<dbReference type="HAMAP" id="MF_00185">
    <property type="entry name" value="IPP_trans"/>
    <property type="match status" value="1"/>
</dbReference>
<dbReference type="Gene3D" id="3.40.50.300">
    <property type="entry name" value="P-loop containing nucleotide triphosphate hydrolases"/>
    <property type="match status" value="2"/>
</dbReference>
<evidence type="ECO:0000256" key="2">
    <source>
        <dbReference type="ARBA" id="ARBA00005842"/>
    </source>
</evidence>
<dbReference type="AlphaFoldDB" id="A0A3B0UCK7"/>
<evidence type="ECO:0000256" key="5">
    <source>
        <dbReference type="ARBA" id="ARBA00022694"/>
    </source>
</evidence>
<evidence type="ECO:0000256" key="9">
    <source>
        <dbReference type="ARBA" id="ARBA00049563"/>
    </source>
</evidence>
<dbReference type="PANTHER" id="PTHR11088:SF60">
    <property type="entry name" value="TRNA DIMETHYLALLYLTRANSFERASE"/>
    <property type="match status" value="1"/>
</dbReference>
<comment type="similarity">
    <text evidence="2">Belongs to the IPP transferase family.</text>
</comment>
<keyword evidence="7" id="KW-0067">ATP-binding</keyword>
<dbReference type="InterPro" id="IPR018022">
    <property type="entry name" value="IPT"/>
</dbReference>
<comment type="cofactor">
    <cofactor evidence="1">
        <name>Mg(2+)</name>
        <dbReference type="ChEBI" id="CHEBI:18420"/>
    </cofactor>
</comment>
<evidence type="ECO:0000256" key="7">
    <source>
        <dbReference type="ARBA" id="ARBA00022840"/>
    </source>
</evidence>
<evidence type="ECO:0000256" key="4">
    <source>
        <dbReference type="ARBA" id="ARBA00022679"/>
    </source>
</evidence>
<feature type="non-terminal residue" evidence="10">
    <location>
        <position position="1"/>
    </location>
</feature>